<feature type="region of interest" description="Disordered" evidence="1">
    <location>
        <begin position="44"/>
        <end position="71"/>
    </location>
</feature>
<evidence type="ECO:0000313" key="3">
    <source>
        <dbReference type="Proteomes" id="UP001165583"/>
    </source>
</evidence>
<keyword evidence="3" id="KW-1185">Reference proteome</keyword>
<dbReference type="Proteomes" id="UP001165583">
    <property type="component" value="Unassembled WGS sequence"/>
</dbReference>
<organism evidence="2 3">
    <name type="scientific">Novosphingobium mangrovi</name>
    <name type="common">ex Huang et al. 2023</name>
    <dbReference type="NCBI Taxonomy" id="2976432"/>
    <lineage>
        <taxon>Bacteria</taxon>
        <taxon>Pseudomonadati</taxon>
        <taxon>Pseudomonadota</taxon>
        <taxon>Alphaproteobacteria</taxon>
        <taxon>Sphingomonadales</taxon>
        <taxon>Sphingomonadaceae</taxon>
        <taxon>Novosphingobium</taxon>
    </lineage>
</organism>
<dbReference type="PROSITE" id="PS51257">
    <property type="entry name" value="PROKAR_LIPOPROTEIN"/>
    <property type="match status" value="1"/>
</dbReference>
<protein>
    <recommendedName>
        <fullName evidence="4">Argininosuccinate lyase</fullName>
    </recommendedName>
</protein>
<proteinExistence type="predicted"/>
<reference evidence="2" key="1">
    <citation type="submission" date="2022-09" db="EMBL/GenBank/DDBJ databases">
        <title>Novosphingobium sp. Nov., a polycyclic aromatic hydrocarbon-degrading bacterium isolated form mangrove sediments in HongKong.</title>
        <authorList>
            <person name="Hu Z."/>
        </authorList>
    </citation>
    <scope>NUCLEOTIDE SEQUENCE</scope>
    <source>
        <strain evidence="2">HK4-1</strain>
    </source>
</reference>
<accession>A0ABT2I346</accession>
<gene>
    <name evidence="2" type="ORF">NZK81_06715</name>
</gene>
<comment type="caution">
    <text evidence="2">The sequence shown here is derived from an EMBL/GenBank/DDBJ whole genome shotgun (WGS) entry which is preliminary data.</text>
</comment>
<sequence length="71" mass="7112">MKRMSLLLGLLALGACGKADTDPGPGGVTVGEARALDEAAAMLDERRPPAEALAPSQALEPSADASGAPQR</sequence>
<dbReference type="EMBL" id="JANZXA010000003">
    <property type="protein sequence ID" value="MCT2399232.1"/>
    <property type="molecule type" value="Genomic_DNA"/>
</dbReference>
<evidence type="ECO:0000313" key="2">
    <source>
        <dbReference type="EMBL" id="MCT2399232.1"/>
    </source>
</evidence>
<evidence type="ECO:0000256" key="1">
    <source>
        <dbReference type="SAM" id="MobiDB-lite"/>
    </source>
</evidence>
<name>A0ABT2I346_9SPHN</name>
<evidence type="ECO:0008006" key="4">
    <source>
        <dbReference type="Google" id="ProtNLM"/>
    </source>
</evidence>